<comment type="similarity">
    <text evidence="9">Belongs to the NUP54 family.</text>
</comment>
<proteinExistence type="inferred from homology"/>
<dbReference type="GO" id="GO:0017056">
    <property type="term" value="F:structural constituent of nuclear pore"/>
    <property type="evidence" value="ECO:0007669"/>
    <property type="project" value="TreeGrafter"/>
</dbReference>
<dbReference type="GO" id="GO:0006607">
    <property type="term" value="P:NLS-bearing protein import into nucleus"/>
    <property type="evidence" value="ECO:0007669"/>
    <property type="project" value="TreeGrafter"/>
</dbReference>
<gene>
    <name evidence="13" type="ORF">g.5477</name>
</gene>
<dbReference type="InterPro" id="IPR025712">
    <property type="entry name" value="Nup54_alpha-helical_dom"/>
</dbReference>
<evidence type="ECO:0000256" key="7">
    <source>
        <dbReference type="ARBA" id="ARBA00023132"/>
    </source>
</evidence>
<dbReference type="Pfam" id="PF13874">
    <property type="entry name" value="Nup54"/>
    <property type="match status" value="1"/>
</dbReference>
<name>A0A1B6KBZ8_9HEMI</name>
<keyword evidence="10" id="KW-0175">Coiled coil</keyword>
<dbReference type="GO" id="GO:0051028">
    <property type="term" value="P:mRNA transport"/>
    <property type="evidence" value="ECO:0007669"/>
    <property type="project" value="UniProtKB-KW"/>
</dbReference>
<organism evidence="13">
    <name type="scientific">Graphocephala atropunctata</name>
    <dbReference type="NCBI Taxonomy" id="36148"/>
    <lineage>
        <taxon>Eukaryota</taxon>
        <taxon>Metazoa</taxon>
        <taxon>Ecdysozoa</taxon>
        <taxon>Arthropoda</taxon>
        <taxon>Hexapoda</taxon>
        <taxon>Insecta</taxon>
        <taxon>Pterygota</taxon>
        <taxon>Neoptera</taxon>
        <taxon>Paraneoptera</taxon>
        <taxon>Hemiptera</taxon>
        <taxon>Auchenorrhyncha</taxon>
        <taxon>Membracoidea</taxon>
        <taxon>Cicadellidae</taxon>
        <taxon>Cicadellinae</taxon>
        <taxon>Cicadellini</taxon>
        <taxon>Graphocephala</taxon>
    </lineage>
</organism>
<dbReference type="GO" id="GO:0036228">
    <property type="term" value="P:protein localization to nuclear inner membrane"/>
    <property type="evidence" value="ECO:0007669"/>
    <property type="project" value="TreeGrafter"/>
</dbReference>
<keyword evidence="5" id="KW-0653">Protein transport</keyword>
<evidence type="ECO:0000313" key="13">
    <source>
        <dbReference type="EMBL" id="JAT08956.1"/>
    </source>
</evidence>
<comment type="subcellular location">
    <subcellularLocation>
        <location evidence="1">Nucleus</location>
        <location evidence="1">Nuclear pore complex</location>
    </subcellularLocation>
</comment>
<evidence type="ECO:0000256" key="9">
    <source>
        <dbReference type="ARBA" id="ARBA00060798"/>
    </source>
</evidence>
<evidence type="ECO:0000256" key="2">
    <source>
        <dbReference type="ARBA" id="ARBA00022448"/>
    </source>
</evidence>
<dbReference type="FunFam" id="1.20.5.490:FF:000003">
    <property type="entry name" value="nucleoporin p54 isoform X1"/>
    <property type="match status" value="1"/>
</dbReference>
<dbReference type="Gene3D" id="1.20.5.490">
    <property type="entry name" value="Single helix bin"/>
    <property type="match status" value="1"/>
</dbReference>
<feature type="domain" description="Nucleoporin Nup54 alpha-helical" evidence="11">
    <location>
        <begin position="4"/>
        <end position="100"/>
    </location>
</feature>
<dbReference type="GO" id="GO:0006999">
    <property type="term" value="P:nuclear pore organization"/>
    <property type="evidence" value="ECO:0007669"/>
    <property type="project" value="TreeGrafter"/>
</dbReference>
<dbReference type="InterPro" id="IPR040985">
    <property type="entry name" value="Nup54_C"/>
</dbReference>
<evidence type="ECO:0000256" key="10">
    <source>
        <dbReference type="SAM" id="Coils"/>
    </source>
</evidence>
<dbReference type="GO" id="GO:0044613">
    <property type="term" value="C:nuclear pore central transport channel"/>
    <property type="evidence" value="ECO:0007669"/>
    <property type="project" value="TreeGrafter"/>
</dbReference>
<feature type="coiled-coil region" evidence="10">
    <location>
        <begin position="20"/>
        <end position="47"/>
    </location>
</feature>
<reference evidence="13" key="1">
    <citation type="submission" date="2015-11" db="EMBL/GenBank/DDBJ databases">
        <title>De novo transcriptome assembly of four potential Pierce s Disease insect vectors from Arizona vineyards.</title>
        <authorList>
            <person name="Tassone E.E."/>
        </authorList>
    </citation>
    <scope>NUCLEOTIDE SEQUENCE</scope>
</reference>
<evidence type="ECO:0000256" key="8">
    <source>
        <dbReference type="ARBA" id="ARBA00023242"/>
    </source>
</evidence>
<keyword evidence="2" id="KW-0813">Transport</keyword>
<dbReference type="PANTHER" id="PTHR13000">
    <property type="entry name" value="NUCLEOPORIN P54"/>
    <property type="match status" value="1"/>
</dbReference>
<evidence type="ECO:0000259" key="11">
    <source>
        <dbReference type="Pfam" id="PF13874"/>
    </source>
</evidence>
<keyword evidence="7" id="KW-0906">Nuclear pore complex</keyword>
<dbReference type="Pfam" id="PF18437">
    <property type="entry name" value="Nup54_C"/>
    <property type="match status" value="1"/>
</dbReference>
<evidence type="ECO:0008006" key="14">
    <source>
        <dbReference type="Google" id="ProtNLM"/>
    </source>
</evidence>
<dbReference type="InterPro" id="IPR024864">
    <property type="entry name" value="Nup54/Nup57/Nup44"/>
</dbReference>
<protein>
    <recommendedName>
        <fullName evidence="14">Nucleoporin Nup54 alpha-helical domain-containing protein</fullName>
    </recommendedName>
</protein>
<evidence type="ECO:0000256" key="6">
    <source>
        <dbReference type="ARBA" id="ARBA00023010"/>
    </source>
</evidence>
<feature type="domain" description="Nup54 C-terminal interacting" evidence="12">
    <location>
        <begin position="115"/>
        <end position="151"/>
    </location>
</feature>
<keyword evidence="6" id="KW-0811">Translocation</keyword>
<evidence type="ECO:0000256" key="3">
    <source>
        <dbReference type="ARBA" id="ARBA00022737"/>
    </source>
</evidence>
<sequence length="166" mass="19019">MSLNETKVHTAVLDKISNVIVELKRQNSETVAKIAEYKQRVMDLEHRVLKVLVKQEATRNVGIALRPEEEALRSQLEALHSQVNTPAQFKGRLNELLALMRMQRQESSQGPTERYTMNPEAQEEIHQFLMEFLFAMQQVVQTVNVDLKDLKTMSDGISTLMRESGP</sequence>
<keyword evidence="3" id="KW-0677">Repeat</keyword>
<evidence type="ECO:0000256" key="4">
    <source>
        <dbReference type="ARBA" id="ARBA00022816"/>
    </source>
</evidence>
<keyword evidence="4" id="KW-0509">mRNA transport</keyword>
<dbReference type="AlphaFoldDB" id="A0A1B6KBZ8"/>
<evidence type="ECO:0000256" key="5">
    <source>
        <dbReference type="ARBA" id="ARBA00022927"/>
    </source>
</evidence>
<keyword evidence="8" id="KW-0539">Nucleus</keyword>
<accession>A0A1B6KBZ8</accession>
<dbReference type="EMBL" id="GEBQ01031021">
    <property type="protein sequence ID" value="JAT08956.1"/>
    <property type="molecule type" value="Transcribed_RNA"/>
</dbReference>
<dbReference type="PANTHER" id="PTHR13000:SF0">
    <property type="entry name" value="NUCLEOPORIN P54"/>
    <property type="match status" value="1"/>
</dbReference>
<evidence type="ECO:0000256" key="1">
    <source>
        <dbReference type="ARBA" id="ARBA00004567"/>
    </source>
</evidence>
<evidence type="ECO:0000259" key="12">
    <source>
        <dbReference type="Pfam" id="PF18437"/>
    </source>
</evidence>